<proteinExistence type="predicted"/>
<evidence type="ECO:0000313" key="2">
    <source>
        <dbReference type="Proteomes" id="UP000238296"/>
    </source>
</evidence>
<dbReference type="Proteomes" id="UP000238296">
    <property type="component" value="Unassembled WGS sequence"/>
</dbReference>
<dbReference type="EMBL" id="PPEA01000658">
    <property type="protein sequence ID" value="PQM45242.1"/>
    <property type="molecule type" value="Genomic_DNA"/>
</dbReference>
<evidence type="ECO:0000313" key="1">
    <source>
        <dbReference type="EMBL" id="PQM45242.1"/>
    </source>
</evidence>
<comment type="caution">
    <text evidence="1">The sequence shown here is derived from an EMBL/GenBank/DDBJ whole genome shotgun (WGS) entry which is preliminary data.</text>
</comment>
<accession>A0A2S8BF15</accession>
<dbReference type="AlphaFoldDB" id="A0A2S8BF15"/>
<reference evidence="1 2" key="1">
    <citation type="journal article" date="2017" name="Int. J. Syst. Evol. Microbiol.">
        <title>Mycobacterium talmoniae sp. nov., a slowly growing mycobacterium isolated from human respiratory samples.</title>
        <authorList>
            <person name="Davidson R.M."/>
            <person name="DeGroote M.A."/>
            <person name="Marola J.L."/>
            <person name="Buss S."/>
            <person name="Jones V."/>
            <person name="McNeil M.R."/>
            <person name="Freifeld A.G."/>
            <person name="Elaine Epperson L."/>
            <person name="Hasan N.A."/>
            <person name="Jackson M."/>
            <person name="Iwen P.C."/>
            <person name="Salfinger M."/>
            <person name="Strong M."/>
        </authorList>
    </citation>
    <scope>NUCLEOTIDE SEQUENCE [LARGE SCALE GENOMIC DNA]</scope>
    <source>
        <strain evidence="1 2">ATCC BAA-2683</strain>
    </source>
</reference>
<organism evidence="1 2">
    <name type="scientific">Mycobacterium talmoniae</name>
    <dbReference type="NCBI Taxonomy" id="1858794"/>
    <lineage>
        <taxon>Bacteria</taxon>
        <taxon>Bacillati</taxon>
        <taxon>Actinomycetota</taxon>
        <taxon>Actinomycetes</taxon>
        <taxon>Mycobacteriales</taxon>
        <taxon>Mycobacteriaceae</taxon>
        <taxon>Mycobacterium</taxon>
    </lineage>
</organism>
<protein>
    <submittedName>
        <fullName evidence="1">Uncharacterized protein</fullName>
    </submittedName>
</protein>
<gene>
    <name evidence="1" type="ORF">C1Y40_04601</name>
</gene>
<name>A0A2S8BF15_9MYCO</name>
<sequence>MSTAVAACAAVLTVLTASGLHELQLRLERWDYDRHLED</sequence>